<dbReference type="Pfam" id="PF13479">
    <property type="entry name" value="AAA_24"/>
    <property type="match status" value="1"/>
</dbReference>
<evidence type="ECO:0000313" key="1">
    <source>
        <dbReference type="EMBL" id="TYA74234.1"/>
    </source>
</evidence>
<protein>
    <submittedName>
        <fullName evidence="1">AAA family ATPase</fullName>
    </submittedName>
</protein>
<sequence length="298" mass="33617">MELKQAKREKVKLRIGLSGASGSGKTYSAILLAYGIANDYSKIAIVDTENNSASLYSHLGNYKALNLDAPYTPEKYIKAIETCEKANMEVVIIDSISHEWIGTGGCLEIHHKLGGRFQDWAKVTPRHQSFIDKILRSNCHIITTARRKVGYSLNTMQNGRVKVVKLGTKEITREGFEYELTVNFQLLGENHLCKASKDRTGLFMNKPEFKINAAIGKRLVNWSNNDKGLEQAKEEIQVCETIEGLKHIYDKYPNYQNDLKADVINRKTLIESAKLKIVPSSEIVNNQNSENNDIPTRE</sequence>
<dbReference type="RefSeq" id="WP_148542968.1">
    <property type="nucleotide sequence ID" value="NZ_VSDQ01000679.1"/>
</dbReference>
<gene>
    <name evidence="1" type="ORF">FUA24_12950</name>
</gene>
<comment type="caution">
    <text evidence="1">The sequence shown here is derived from an EMBL/GenBank/DDBJ whole genome shotgun (WGS) entry which is preliminary data.</text>
</comment>
<organism evidence="1 2">
    <name type="scientific">Seonamhaeicola marinus</name>
    <dbReference type="NCBI Taxonomy" id="1912246"/>
    <lineage>
        <taxon>Bacteria</taxon>
        <taxon>Pseudomonadati</taxon>
        <taxon>Bacteroidota</taxon>
        <taxon>Flavobacteriia</taxon>
        <taxon>Flavobacteriales</taxon>
        <taxon>Flavobacteriaceae</taxon>
    </lineage>
</organism>
<name>A0A5D0HSB4_9FLAO</name>
<keyword evidence="2" id="KW-1185">Reference proteome</keyword>
<dbReference type="SUPFAM" id="SSF52540">
    <property type="entry name" value="P-loop containing nucleoside triphosphate hydrolases"/>
    <property type="match status" value="1"/>
</dbReference>
<reference evidence="1 2" key="1">
    <citation type="submission" date="2019-08" db="EMBL/GenBank/DDBJ databases">
        <title>Seonamhaeicola sediminis sp. nov., isolated from marine sediment.</title>
        <authorList>
            <person name="Cao W.R."/>
        </authorList>
    </citation>
    <scope>NUCLEOTIDE SEQUENCE [LARGE SCALE GENOMIC DNA]</scope>
    <source>
        <strain evidence="1 2">B011</strain>
    </source>
</reference>
<dbReference type="InterPro" id="IPR027417">
    <property type="entry name" value="P-loop_NTPase"/>
</dbReference>
<dbReference type="AlphaFoldDB" id="A0A5D0HSB4"/>
<accession>A0A5D0HSB4</accession>
<dbReference type="OrthoDB" id="1625426at2"/>
<evidence type="ECO:0000313" key="2">
    <source>
        <dbReference type="Proteomes" id="UP000323930"/>
    </source>
</evidence>
<dbReference type="Proteomes" id="UP000323930">
    <property type="component" value="Unassembled WGS sequence"/>
</dbReference>
<proteinExistence type="predicted"/>
<dbReference type="Gene3D" id="3.40.50.300">
    <property type="entry name" value="P-loop containing nucleotide triphosphate hydrolases"/>
    <property type="match status" value="1"/>
</dbReference>
<dbReference type="EMBL" id="VSDQ01000679">
    <property type="protein sequence ID" value="TYA74234.1"/>
    <property type="molecule type" value="Genomic_DNA"/>
</dbReference>